<organism evidence="1 2">
    <name type="scientific">Phytophthora citrophthora</name>
    <dbReference type="NCBI Taxonomy" id="4793"/>
    <lineage>
        <taxon>Eukaryota</taxon>
        <taxon>Sar</taxon>
        <taxon>Stramenopiles</taxon>
        <taxon>Oomycota</taxon>
        <taxon>Peronosporomycetes</taxon>
        <taxon>Peronosporales</taxon>
        <taxon>Peronosporaceae</taxon>
        <taxon>Phytophthora</taxon>
    </lineage>
</organism>
<name>A0AAD9GVE5_9STRA</name>
<sequence>MKQIQLEAWHLINLHTLRCLENGLALPDFADKTFFDHCCSGVASTSKTNLIAQKNPDLWKSIVLYRSQRERAGLAEVEHKIGYSDLKSELREQMVVNAGAMIREHFRKRLRLYVQLRFGQIDDTMTKKQKADKKNLVNAILRACYNTEDTELVEALEMRDVLTPDGSEWREQWVPWPNHIKENGMAFYVRLLWEFLGVVECRMEEVPNEKGVRVFTLFPVSTTYTSAHITLNGSTLAGFYTRIADHSFRLPQIPVTPTSFKASRWEVMRHALGISRFETMKEGSPLTRVSLRNCPWRKICPHESPFCKPGDYRRLLRLRFAVQTKARLAAEV</sequence>
<evidence type="ECO:0000313" key="1">
    <source>
        <dbReference type="EMBL" id="KAK1945311.1"/>
    </source>
</evidence>
<protein>
    <submittedName>
        <fullName evidence="1">Uncharacterized protein</fullName>
    </submittedName>
</protein>
<reference evidence="1" key="1">
    <citation type="submission" date="2023-08" db="EMBL/GenBank/DDBJ databases">
        <title>Reference Genome Resource for the Citrus Pathogen Phytophthora citrophthora.</title>
        <authorList>
            <person name="Moller H."/>
            <person name="Coetzee B."/>
            <person name="Rose L.J."/>
            <person name="Van Niekerk J.M."/>
        </authorList>
    </citation>
    <scope>NUCLEOTIDE SEQUENCE</scope>
    <source>
        <strain evidence="1">STE-U-9442</strain>
    </source>
</reference>
<dbReference type="EMBL" id="JASMQC010000005">
    <property type="protein sequence ID" value="KAK1945311.1"/>
    <property type="molecule type" value="Genomic_DNA"/>
</dbReference>
<proteinExistence type="predicted"/>
<accession>A0AAD9GVE5</accession>
<keyword evidence="2" id="KW-1185">Reference proteome</keyword>
<dbReference type="AlphaFoldDB" id="A0AAD9GVE5"/>
<evidence type="ECO:0000313" key="2">
    <source>
        <dbReference type="Proteomes" id="UP001259832"/>
    </source>
</evidence>
<gene>
    <name evidence="1" type="ORF">P3T76_003844</name>
</gene>
<comment type="caution">
    <text evidence="1">The sequence shown here is derived from an EMBL/GenBank/DDBJ whole genome shotgun (WGS) entry which is preliminary data.</text>
</comment>
<dbReference type="Proteomes" id="UP001259832">
    <property type="component" value="Unassembled WGS sequence"/>
</dbReference>